<sequence length="167" mass="18938">ISFMYLINFIIITSIFCKLYEVLNIKSNLLFFSKSVEKLYLTKSDSSPVISYPSAYIRLSPARSNYILLVLEPPVSTLFIIISVPQPTSLLPKLTASLTIIYNMLIYRGRTDCSSTAISNILLWVFGPISLLIEEAELRQNAIFEFSEFCFSINNNLSICIPLFNTI</sequence>
<dbReference type="AlphaFoldDB" id="A0AAD8EIZ8"/>
<dbReference type="EMBL" id="JASPKZ010003874">
    <property type="protein sequence ID" value="KAJ9591327.1"/>
    <property type="molecule type" value="Genomic_DNA"/>
</dbReference>
<organism evidence="1 2">
    <name type="scientific">Diploptera punctata</name>
    <name type="common">Pacific beetle cockroach</name>
    <dbReference type="NCBI Taxonomy" id="6984"/>
    <lineage>
        <taxon>Eukaryota</taxon>
        <taxon>Metazoa</taxon>
        <taxon>Ecdysozoa</taxon>
        <taxon>Arthropoda</taxon>
        <taxon>Hexapoda</taxon>
        <taxon>Insecta</taxon>
        <taxon>Pterygota</taxon>
        <taxon>Neoptera</taxon>
        <taxon>Polyneoptera</taxon>
        <taxon>Dictyoptera</taxon>
        <taxon>Blattodea</taxon>
        <taxon>Blaberoidea</taxon>
        <taxon>Blaberidae</taxon>
        <taxon>Diplopterinae</taxon>
        <taxon>Diploptera</taxon>
    </lineage>
</organism>
<reference evidence="1" key="2">
    <citation type="submission" date="2023-05" db="EMBL/GenBank/DDBJ databases">
        <authorList>
            <person name="Fouks B."/>
        </authorList>
    </citation>
    <scope>NUCLEOTIDE SEQUENCE</scope>
    <source>
        <strain evidence="1">Stay&amp;Tobe</strain>
        <tissue evidence="1">Testes</tissue>
    </source>
</reference>
<proteinExistence type="predicted"/>
<keyword evidence="2" id="KW-1185">Reference proteome</keyword>
<feature type="non-terminal residue" evidence="1">
    <location>
        <position position="1"/>
    </location>
</feature>
<feature type="non-terminal residue" evidence="1">
    <location>
        <position position="167"/>
    </location>
</feature>
<accession>A0AAD8EIZ8</accession>
<evidence type="ECO:0000313" key="2">
    <source>
        <dbReference type="Proteomes" id="UP001233999"/>
    </source>
</evidence>
<protein>
    <submittedName>
        <fullName evidence="1">Uncharacterized protein</fullName>
    </submittedName>
</protein>
<reference evidence="1" key="1">
    <citation type="journal article" date="2023" name="IScience">
        <title>Live-bearing cockroach genome reveals convergent evolutionary mechanisms linked to viviparity in insects and beyond.</title>
        <authorList>
            <person name="Fouks B."/>
            <person name="Harrison M.C."/>
            <person name="Mikhailova A.A."/>
            <person name="Marchal E."/>
            <person name="English S."/>
            <person name="Carruthers M."/>
            <person name="Jennings E.C."/>
            <person name="Chiamaka E.L."/>
            <person name="Frigard R.A."/>
            <person name="Pippel M."/>
            <person name="Attardo G.M."/>
            <person name="Benoit J.B."/>
            <person name="Bornberg-Bauer E."/>
            <person name="Tobe S.S."/>
        </authorList>
    </citation>
    <scope>NUCLEOTIDE SEQUENCE</scope>
    <source>
        <strain evidence="1">Stay&amp;Tobe</strain>
    </source>
</reference>
<comment type="caution">
    <text evidence="1">The sequence shown here is derived from an EMBL/GenBank/DDBJ whole genome shotgun (WGS) entry which is preliminary data.</text>
</comment>
<evidence type="ECO:0000313" key="1">
    <source>
        <dbReference type="EMBL" id="KAJ9591327.1"/>
    </source>
</evidence>
<dbReference type="Proteomes" id="UP001233999">
    <property type="component" value="Unassembled WGS sequence"/>
</dbReference>
<name>A0AAD8EIZ8_DIPPU</name>
<gene>
    <name evidence="1" type="ORF">L9F63_002140</name>
</gene>